<evidence type="ECO:0000313" key="2">
    <source>
        <dbReference type="EMBL" id="GAA4194284.1"/>
    </source>
</evidence>
<dbReference type="Proteomes" id="UP001500213">
    <property type="component" value="Unassembled WGS sequence"/>
</dbReference>
<dbReference type="InterPro" id="IPR025669">
    <property type="entry name" value="AAA_dom"/>
</dbReference>
<gene>
    <name evidence="2" type="ORF">GCM10022288_29530</name>
</gene>
<dbReference type="InterPro" id="IPR027417">
    <property type="entry name" value="P-loop_NTPase"/>
</dbReference>
<dbReference type="EMBL" id="BAABBX010000016">
    <property type="protein sequence ID" value="GAA4194284.1"/>
    <property type="molecule type" value="Genomic_DNA"/>
</dbReference>
<proteinExistence type="predicted"/>
<dbReference type="CDD" id="cd02042">
    <property type="entry name" value="ParAB_family"/>
    <property type="match status" value="1"/>
</dbReference>
<feature type="domain" description="AAA" evidence="1">
    <location>
        <begin position="1"/>
        <end position="180"/>
    </location>
</feature>
<dbReference type="PANTHER" id="PTHR13696">
    <property type="entry name" value="P-LOOP CONTAINING NUCLEOSIDE TRIPHOSPHATE HYDROLASE"/>
    <property type="match status" value="1"/>
</dbReference>
<dbReference type="PANTHER" id="PTHR13696:SF52">
    <property type="entry name" value="PARA FAMILY PROTEIN CT_582"/>
    <property type="match status" value="1"/>
</dbReference>
<dbReference type="InterPro" id="IPR050678">
    <property type="entry name" value="DNA_Partitioning_ATPase"/>
</dbReference>
<dbReference type="RefSeq" id="WP_344778231.1">
    <property type="nucleotide sequence ID" value="NZ_BAABBX010000016.1"/>
</dbReference>
<name>A0ABP8AZF7_9MICO</name>
<evidence type="ECO:0000313" key="3">
    <source>
        <dbReference type="Proteomes" id="UP001500213"/>
    </source>
</evidence>
<reference evidence="3" key="1">
    <citation type="journal article" date="2019" name="Int. J. Syst. Evol. Microbiol.">
        <title>The Global Catalogue of Microorganisms (GCM) 10K type strain sequencing project: providing services to taxonomists for standard genome sequencing and annotation.</title>
        <authorList>
            <consortium name="The Broad Institute Genomics Platform"/>
            <consortium name="The Broad Institute Genome Sequencing Center for Infectious Disease"/>
            <person name="Wu L."/>
            <person name="Ma J."/>
        </authorList>
    </citation>
    <scope>NUCLEOTIDE SEQUENCE [LARGE SCALE GENOMIC DNA]</scope>
    <source>
        <strain evidence="3">JCM 17593</strain>
    </source>
</reference>
<dbReference type="Gene3D" id="3.40.50.300">
    <property type="entry name" value="P-loop containing nucleotide triphosphate hydrolases"/>
    <property type="match status" value="1"/>
</dbReference>
<protein>
    <submittedName>
        <fullName evidence="2">ParA family protein</fullName>
    </submittedName>
</protein>
<accession>A0ABP8AZF7</accession>
<keyword evidence="3" id="KW-1185">Reference proteome</keyword>
<dbReference type="Pfam" id="PF13614">
    <property type="entry name" value="AAA_31"/>
    <property type="match status" value="1"/>
</dbReference>
<sequence length="284" mass="30565">MHVLSVSSLKGGVGKTTVTLGLASAAFAKGLRTLVIDLDPQSDVSTGMDISVAGHLNVADVLASPKEKIVRAAIAPSGWTRGRPGKVDVMIGSPSAINFDGPHPSVKDLWKLEDALVHLEHEYDLTLIDCAPSLNALTRTAWAASDRVAVVTEPGLFSVAAADRALRAVEEIRRGLAPRLQPLGIIVNRARVQSLEHQFRIKELRDMFGPLVLSPQLPERTSLQQAQGAAKPLHVWPGESAQEMAHNFDLLLERVLRTARLGEYAQEGAEPVTRGADRPEIAEA</sequence>
<dbReference type="SUPFAM" id="SSF52540">
    <property type="entry name" value="P-loop containing nucleoside triphosphate hydrolases"/>
    <property type="match status" value="1"/>
</dbReference>
<evidence type="ECO:0000259" key="1">
    <source>
        <dbReference type="Pfam" id="PF13614"/>
    </source>
</evidence>
<organism evidence="2 3">
    <name type="scientific">Gryllotalpicola kribbensis</name>
    <dbReference type="NCBI Taxonomy" id="993084"/>
    <lineage>
        <taxon>Bacteria</taxon>
        <taxon>Bacillati</taxon>
        <taxon>Actinomycetota</taxon>
        <taxon>Actinomycetes</taxon>
        <taxon>Micrococcales</taxon>
        <taxon>Microbacteriaceae</taxon>
        <taxon>Gryllotalpicola</taxon>
    </lineage>
</organism>
<comment type="caution">
    <text evidence="2">The sequence shown here is derived from an EMBL/GenBank/DDBJ whole genome shotgun (WGS) entry which is preliminary data.</text>
</comment>